<accession>A0A1M7ZFA2</accession>
<dbReference type="PROSITE" id="PS01304">
    <property type="entry name" value="UBIH"/>
    <property type="match status" value="1"/>
</dbReference>
<dbReference type="Proteomes" id="UP000186406">
    <property type="component" value="Unassembled WGS sequence"/>
</dbReference>
<dbReference type="InterPro" id="IPR036188">
    <property type="entry name" value="FAD/NAD-bd_sf"/>
</dbReference>
<evidence type="ECO:0000256" key="2">
    <source>
        <dbReference type="ARBA" id="ARBA00004749"/>
    </source>
</evidence>
<dbReference type="InterPro" id="IPR018168">
    <property type="entry name" value="Ubi_Hdrlase_CS"/>
</dbReference>
<reference evidence="10 11" key="1">
    <citation type="submission" date="2016-12" db="EMBL/GenBank/DDBJ databases">
        <authorList>
            <person name="Song W.-J."/>
            <person name="Kurnit D.M."/>
        </authorList>
    </citation>
    <scope>NUCLEOTIDE SEQUENCE [LARGE SCALE GENOMIC DNA]</scope>
    <source>
        <strain evidence="10 11">DSM 19599</strain>
    </source>
</reference>
<evidence type="ECO:0000256" key="4">
    <source>
        <dbReference type="ARBA" id="ARBA00022630"/>
    </source>
</evidence>
<keyword evidence="11" id="KW-1185">Reference proteome</keyword>
<dbReference type="STRING" id="1123029.SAMN02745172_01451"/>
<keyword evidence="7" id="KW-0503">Monooxygenase</keyword>
<dbReference type="InterPro" id="IPR010971">
    <property type="entry name" value="UbiH/COQ6"/>
</dbReference>
<evidence type="ECO:0000256" key="3">
    <source>
        <dbReference type="ARBA" id="ARBA00005349"/>
    </source>
</evidence>
<dbReference type="InterPro" id="IPR002938">
    <property type="entry name" value="FAD-bd"/>
</dbReference>
<name>A0A1M7ZFA2_9HYPH</name>
<keyword evidence="4" id="KW-0285">Flavoprotein</keyword>
<dbReference type="SUPFAM" id="SSF51905">
    <property type="entry name" value="FAD/NAD(P)-binding domain"/>
    <property type="match status" value="1"/>
</dbReference>
<dbReference type="FunFam" id="3.50.50.60:FF:000021">
    <property type="entry name" value="Ubiquinone biosynthesis monooxygenase COQ6"/>
    <property type="match status" value="1"/>
</dbReference>
<dbReference type="AlphaFoldDB" id="A0A1M7ZFA2"/>
<evidence type="ECO:0000256" key="7">
    <source>
        <dbReference type="ARBA" id="ARBA00023033"/>
    </source>
</evidence>
<evidence type="ECO:0000256" key="6">
    <source>
        <dbReference type="ARBA" id="ARBA00023002"/>
    </source>
</evidence>
<dbReference type="PRINTS" id="PR00420">
    <property type="entry name" value="RNGMNOXGNASE"/>
</dbReference>
<evidence type="ECO:0000256" key="8">
    <source>
        <dbReference type="SAM" id="MobiDB-lite"/>
    </source>
</evidence>
<dbReference type="GO" id="GO:0006744">
    <property type="term" value="P:ubiquinone biosynthetic process"/>
    <property type="evidence" value="ECO:0007669"/>
    <property type="project" value="UniProtKB-UniPathway"/>
</dbReference>
<dbReference type="Gene3D" id="3.50.50.60">
    <property type="entry name" value="FAD/NAD(P)-binding domain"/>
    <property type="match status" value="2"/>
</dbReference>
<dbReference type="UniPathway" id="UPA00232"/>
<organism evidence="10 11">
    <name type="scientific">Pseudoxanthobacter soli DSM 19599</name>
    <dbReference type="NCBI Taxonomy" id="1123029"/>
    <lineage>
        <taxon>Bacteria</taxon>
        <taxon>Pseudomonadati</taxon>
        <taxon>Pseudomonadota</taxon>
        <taxon>Alphaproteobacteria</taxon>
        <taxon>Hyphomicrobiales</taxon>
        <taxon>Segnochrobactraceae</taxon>
        <taxon>Pseudoxanthobacter</taxon>
    </lineage>
</organism>
<evidence type="ECO:0000256" key="1">
    <source>
        <dbReference type="ARBA" id="ARBA00001974"/>
    </source>
</evidence>
<dbReference type="PANTHER" id="PTHR43876:SF7">
    <property type="entry name" value="UBIQUINONE BIOSYNTHESIS MONOOXYGENASE COQ6, MITOCHONDRIAL"/>
    <property type="match status" value="1"/>
</dbReference>
<evidence type="ECO:0000256" key="5">
    <source>
        <dbReference type="ARBA" id="ARBA00022827"/>
    </source>
</evidence>
<proteinExistence type="inferred from homology"/>
<evidence type="ECO:0000313" key="10">
    <source>
        <dbReference type="EMBL" id="SHO63585.1"/>
    </source>
</evidence>
<keyword evidence="5" id="KW-0274">FAD</keyword>
<dbReference type="Pfam" id="PF01494">
    <property type="entry name" value="FAD_binding_3"/>
    <property type="match status" value="1"/>
</dbReference>
<keyword evidence="6" id="KW-0560">Oxidoreductase</keyword>
<feature type="region of interest" description="Disordered" evidence="8">
    <location>
        <begin position="1"/>
        <end position="22"/>
    </location>
</feature>
<dbReference type="InterPro" id="IPR051205">
    <property type="entry name" value="UbiH/COQ6_monooxygenase"/>
</dbReference>
<feature type="compositionally biased region" description="Basic and acidic residues" evidence="8">
    <location>
        <begin position="1"/>
        <end position="10"/>
    </location>
</feature>
<dbReference type="GO" id="GO:0110142">
    <property type="term" value="C:ubiquinone biosynthesis complex"/>
    <property type="evidence" value="ECO:0007669"/>
    <property type="project" value="UniProtKB-ARBA"/>
</dbReference>
<dbReference type="NCBIfam" id="NF005599">
    <property type="entry name" value="PRK07333.1"/>
    <property type="match status" value="1"/>
</dbReference>
<gene>
    <name evidence="10" type="ORF">SAMN02745172_01451</name>
</gene>
<dbReference type="PANTHER" id="PTHR43876">
    <property type="entry name" value="UBIQUINONE BIOSYNTHESIS MONOOXYGENASE COQ6, MITOCHONDRIAL"/>
    <property type="match status" value="1"/>
</dbReference>
<protein>
    <submittedName>
        <fullName evidence="10">2-octaprenyl-6-methoxyphenol hydroxylase</fullName>
    </submittedName>
</protein>
<dbReference type="GO" id="GO:0004497">
    <property type="term" value="F:monooxygenase activity"/>
    <property type="evidence" value="ECO:0007669"/>
    <property type="project" value="UniProtKB-KW"/>
</dbReference>
<dbReference type="GO" id="GO:0071949">
    <property type="term" value="F:FAD binding"/>
    <property type="evidence" value="ECO:0007669"/>
    <property type="project" value="InterPro"/>
</dbReference>
<dbReference type="RefSeq" id="WP_244530795.1">
    <property type="nucleotide sequence ID" value="NZ_FRXO01000002.1"/>
</dbReference>
<dbReference type="NCBIfam" id="TIGR01988">
    <property type="entry name" value="Ubi-OHases"/>
    <property type="match status" value="1"/>
</dbReference>
<evidence type="ECO:0000259" key="9">
    <source>
        <dbReference type="Pfam" id="PF01494"/>
    </source>
</evidence>
<evidence type="ECO:0000313" key="11">
    <source>
        <dbReference type="Proteomes" id="UP000186406"/>
    </source>
</evidence>
<dbReference type="EMBL" id="FRXO01000002">
    <property type="protein sequence ID" value="SHO63585.1"/>
    <property type="molecule type" value="Genomic_DNA"/>
</dbReference>
<sequence>MTRPMSDDHAAGAAGRSRPDVADVAVGGGGSVGLTAALAIRHADPRARVLLIDARPPAADQRGPSDERALAIAAAARRMLTRLGVWHRVEALAQPVQEMVVTDSRLRDLVRPVFLSFDGELEPGEPFVHMVPAGALSAAIAAAAVEAGVEILAPETVSDFEADGTGITIRLGSGAERRARLLVAADGVRSRLRGLAGIGVVRSDYRQTAIVVTVAHERPHEGRAVEHFLPSGPFAILPLTGNRSSLVWTERTEEAERLMSLEDFTFEIELERRFGGALGAVTVDGPRRAHPLGLTLVRSFVADRFALVGDAAHGIHPIAGQGLNMGFRDVAALAEVVVEARRLGLDPGAADVLARYQSWRRFDTVEMGLVTDGLNRLFRTDINPLRVARDIGLGIVDRLPGLKRRFIREAAGVGGTLPRLMRGEAI</sequence>
<dbReference type="GO" id="GO:0016705">
    <property type="term" value="F:oxidoreductase activity, acting on paired donors, with incorporation or reduction of molecular oxygen"/>
    <property type="evidence" value="ECO:0007669"/>
    <property type="project" value="InterPro"/>
</dbReference>
<feature type="domain" description="FAD-binding" evidence="9">
    <location>
        <begin position="22"/>
        <end position="339"/>
    </location>
</feature>
<comment type="cofactor">
    <cofactor evidence="1">
        <name>FAD</name>
        <dbReference type="ChEBI" id="CHEBI:57692"/>
    </cofactor>
</comment>
<comment type="pathway">
    <text evidence="2">Cofactor biosynthesis; ubiquinone biosynthesis.</text>
</comment>
<comment type="similarity">
    <text evidence="3">Belongs to the UbiH/COQ6 family.</text>
</comment>